<dbReference type="GO" id="GO:0004519">
    <property type="term" value="F:endonuclease activity"/>
    <property type="evidence" value="ECO:0007669"/>
    <property type="project" value="UniProtKB-KW"/>
</dbReference>
<accession>A0ABU1WAU9</accession>
<evidence type="ECO:0000313" key="3">
    <source>
        <dbReference type="EMBL" id="MDR7134673.1"/>
    </source>
</evidence>
<dbReference type="PANTHER" id="PTHR14859">
    <property type="entry name" value="CALCOFLUOR WHITE HYPERSENSITIVE PROTEIN PRECURSOR"/>
    <property type="match status" value="1"/>
</dbReference>
<comment type="caution">
    <text evidence="3">The sequence shown here is derived from an EMBL/GenBank/DDBJ whole genome shotgun (WGS) entry which is preliminary data.</text>
</comment>
<feature type="chain" id="PRO_5047297357" evidence="1">
    <location>
        <begin position="19"/>
        <end position="291"/>
    </location>
</feature>
<dbReference type="InterPro" id="IPR005135">
    <property type="entry name" value="Endo/exonuclease/phosphatase"/>
</dbReference>
<feature type="signal peptide" evidence="1">
    <location>
        <begin position="1"/>
        <end position="18"/>
    </location>
</feature>
<organism evidence="3 4">
    <name type="scientific">Lysobacter niastensis</name>
    <dbReference type="NCBI Taxonomy" id="380629"/>
    <lineage>
        <taxon>Bacteria</taxon>
        <taxon>Pseudomonadati</taxon>
        <taxon>Pseudomonadota</taxon>
        <taxon>Gammaproteobacteria</taxon>
        <taxon>Lysobacterales</taxon>
        <taxon>Lysobacteraceae</taxon>
        <taxon>Lysobacter</taxon>
    </lineage>
</organism>
<keyword evidence="1" id="KW-0732">Signal</keyword>
<dbReference type="Proteomes" id="UP001251524">
    <property type="component" value="Unassembled WGS sequence"/>
</dbReference>
<dbReference type="GO" id="GO:0016787">
    <property type="term" value="F:hydrolase activity"/>
    <property type="evidence" value="ECO:0007669"/>
    <property type="project" value="UniProtKB-KW"/>
</dbReference>
<dbReference type="SUPFAM" id="SSF56219">
    <property type="entry name" value="DNase I-like"/>
    <property type="match status" value="1"/>
</dbReference>
<sequence length="291" mass="31968">MFGLLLVVLLASCRSAPAPTTPVGSEQTLDAVTLNLWHDRSDWPRRQALIVEELRRLQPDVILLQEVLQDAGLPNQAGSLAAQLGYQWYFVSADPPDRVRRYGNAILTRQAPLARGGRLLQPLDDYRVAGWVRFESHGRAVTVYVAHLNFTDTSGAVRAKQVSDLLSLIEATHGDAPVVIGGDFNTTADSDELVSLRARYHDAYVAANGVENSDGPASVTLNPHYHPQARRIDHVFAQTSAFRVVQARRILDEPAPGPIWASDHFGVWVRLRFEATNQTGRAGSPSPGVNR</sequence>
<proteinExistence type="predicted"/>
<dbReference type="Gene3D" id="3.60.10.10">
    <property type="entry name" value="Endonuclease/exonuclease/phosphatase"/>
    <property type="match status" value="1"/>
</dbReference>
<dbReference type="InterPro" id="IPR036691">
    <property type="entry name" value="Endo/exonu/phosph_ase_sf"/>
</dbReference>
<keyword evidence="3" id="KW-0255">Endonuclease</keyword>
<reference evidence="3 4" key="1">
    <citation type="submission" date="2023-07" db="EMBL/GenBank/DDBJ databases">
        <title>Sorghum-associated microbial communities from plants grown in Nebraska, USA.</title>
        <authorList>
            <person name="Schachtman D."/>
        </authorList>
    </citation>
    <scope>NUCLEOTIDE SEQUENCE [LARGE SCALE GENOMIC DNA]</scope>
    <source>
        <strain evidence="3 4">BE198</strain>
    </source>
</reference>
<dbReference type="EMBL" id="JAVDVY010000002">
    <property type="protein sequence ID" value="MDR7134673.1"/>
    <property type="molecule type" value="Genomic_DNA"/>
</dbReference>
<dbReference type="Pfam" id="PF03372">
    <property type="entry name" value="Exo_endo_phos"/>
    <property type="match status" value="1"/>
</dbReference>
<gene>
    <name evidence="3" type="ORF">J2X06_001882</name>
</gene>
<feature type="domain" description="Endonuclease/exonuclease/phosphatase" evidence="2">
    <location>
        <begin position="32"/>
        <end position="264"/>
    </location>
</feature>
<dbReference type="RefSeq" id="WP_310061434.1">
    <property type="nucleotide sequence ID" value="NZ_JAVDVY010000002.1"/>
</dbReference>
<keyword evidence="3" id="KW-0540">Nuclease</keyword>
<dbReference type="PANTHER" id="PTHR14859:SF15">
    <property type="entry name" value="ENDONUCLEASE_EXONUCLEASE_PHOSPHATASE DOMAIN-CONTAINING PROTEIN"/>
    <property type="match status" value="1"/>
</dbReference>
<evidence type="ECO:0000259" key="2">
    <source>
        <dbReference type="Pfam" id="PF03372"/>
    </source>
</evidence>
<keyword evidence="3" id="KW-0378">Hydrolase</keyword>
<keyword evidence="4" id="KW-1185">Reference proteome</keyword>
<name>A0ABU1WAU9_9GAMM</name>
<protein>
    <submittedName>
        <fullName evidence="3">Endonuclease/exonuclease/phosphatase family metal-dependent hydrolase</fullName>
    </submittedName>
</protein>
<evidence type="ECO:0000313" key="4">
    <source>
        <dbReference type="Proteomes" id="UP001251524"/>
    </source>
</evidence>
<dbReference type="InterPro" id="IPR051916">
    <property type="entry name" value="GPI-anchor_lipid_remodeler"/>
</dbReference>
<evidence type="ECO:0000256" key="1">
    <source>
        <dbReference type="SAM" id="SignalP"/>
    </source>
</evidence>